<protein>
    <submittedName>
        <fullName evidence="1">Type II toxin-antitoxin system PemK/MazF family toxin</fullName>
    </submittedName>
</protein>
<dbReference type="InterPro" id="IPR003477">
    <property type="entry name" value="PemK-like"/>
</dbReference>
<dbReference type="Proteomes" id="UP001060368">
    <property type="component" value="Chromosome"/>
</dbReference>
<sequence length="106" mass="11876">MPAYTKGDVVLATVGMNGKYPDKVRPAVIMKDSGGKEVELCPVTSRVPNGGSFIPVELYDFESGGLDLFSESYILLSEKRTIRKRDIVCRKGRLSWEFIMEITNRT</sequence>
<dbReference type="RefSeq" id="WP_257743755.1">
    <property type="nucleotide sequence ID" value="NZ_CP096115.1"/>
</dbReference>
<reference evidence="1" key="1">
    <citation type="submission" date="2022-04" db="EMBL/GenBank/DDBJ databases">
        <title>Complete genome of Methanoplanus endosymbiosus DSM 3599.</title>
        <authorList>
            <person name="Chen S.-C."/>
            <person name="You Y.-T."/>
            <person name="Zhou Y.-Z."/>
            <person name="Lai M.-C."/>
        </authorList>
    </citation>
    <scope>NUCLEOTIDE SEQUENCE</scope>
    <source>
        <strain evidence="1">DSM 3599</strain>
    </source>
</reference>
<name>A0A9E7PNN5_9EURY</name>
<dbReference type="Gene3D" id="2.30.30.110">
    <property type="match status" value="1"/>
</dbReference>
<dbReference type="AlphaFoldDB" id="A0A9E7PNN5"/>
<accession>A0A9E7PNN5</accession>
<dbReference type="KEGG" id="mend:L6E24_05730"/>
<evidence type="ECO:0000313" key="1">
    <source>
        <dbReference type="EMBL" id="UUX93618.1"/>
    </source>
</evidence>
<dbReference type="SUPFAM" id="SSF50118">
    <property type="entry name" value="Cell growth inhibitor/plasmid maintenance toxic component"/>
    <property type="match status" value="1"/>
</dbReference>
<organism evidence="1 2">
    <name type="scientific">Methanoplanus endosymbiosus</name>
    <dbReference type="NCBI Taxonomy" id="33865"/>
    <lineage>
        <taxon>Archaea</taxon>
        <taxon>Methanobacteriati</taxon>
        <taxon>Methanobacteriota</taxon>
        <taxon>Stenosarchaea group</taxon>
        <taxon>Methanomicrobia</taxon>
        <taxon>Methanomicrobiales</taxon>
        <taxon>Methanomicrobiaceae</taxon>
        <taxon>Methanoplanus</taxon>
    </lineage>
</organism>
<gene>
    <name evidence="1" type="ORF">L6E24_05730</name>
</gene>
<evidence type="ECO:0000313" key="2">
    <source>
        <dbReference type="Proteomes" id="UP001060368"/>
    </source>
</evidence>
<proteinExistence type="predicted"/>
<dbReference type="GeneID" id="74307178"/>
<dbReference type="InterPro" id="IPR011067">
    <property type="entry name" value="Plasmid_toxin/cell-grow_inhib"/>
</dbReference>
<dbReference type="EMBL" id="CP096115">
    <property type="protein sequence ID" value="UUX93618.1"/>
    <property type="molecule type" value="Genomic_DNA"/>
</dbReference>
<dbReference type="GO" id="GO:0003677">
    <property type="term" value="F:DNA binding"/>
    <property type="evidence" value="ECO:0007669"/>
    <property type="project" value="InterPro"/>
</dbReference>
<dbReference type="Pfam" id="PF02452">
    <property type="entry name" value="PemK_toxin"/>
    <property type="match status" value="1"/>
</dbReference>
<keyword evidence="2" id="KW-1185">Reference proteome</keyword>